<evidence type="ECO:0000256" key="7">
    <source>
        <dbReference type="PROSITE-ProRule" id="PRU00367"/>
    </source>
</evidence>
<feature type="region of interest" description="Disordered" evidence="8">
    <location>
        <begin position="425"/>
        <end position="465"/>
    </location>
</feature>
<sequence>MSAAKATPQLPATMSMSVSNTGVLTNEAAPAIQSSASIVVSSSPISISSIPSHPQQTHTPTTFFTVSSPVSSAAVVTTMGPPSTPAPQPHPQLAPSSLQPQNHAAPQGIQHPTIPNVLPSPLAQVQVIHQPLHNPAYVQQLYTPQQQMLLPGGLTIQSASMAPTLQSLGMAPAGLSLQLQSKGPLDPKTQGVAVTGPTLIPTSPLQTVNTLGKGLGISTANLVSGAGQVVATGGKSSMPGQVITAKSTTVIQGQSGFVPATTSQTVVIGQLGVLSSQPSILPTQSKGFLDNQKGKSFVINHNAALQPKSPIFPSPVSSVGSTAQVLTSTQLKQLTSSPQLITTQATGAMLAGHSHILGSFQALGAPLGQGITWATPGGLQSPALLAQNPIFIRSQQSDMFIQSSPAAPGTIQAVPVAAAATPGPISATSNHIPKQKQISRSSLLTDTTNSKPLQTEKQPKPEVTTSTKVVLLDNKDKSLKGSGEIAKCEFCGKLGPKSKFKRSKRFCSTSCAKRYNVGCSKRLSLFPSPDQQPVTVTGKVMKKKIGYKARKGWRKSQSGRLSYNIAEWQQNQELNNADHSVIEMEAESEGSGKAEQGTEENEGEETTDTPSGPESSMSPTTPSSHREEMEVDLPYTAPFGNKNPLKWTVQEVFDFVNGLPGCSDYAEEFRSQEIDGQALMLLKEDHLMSAMNMKLGPALKICSHITSLKDENNT</sequence>
<dbReference type="Pfam" id="PF00536">
    <property type="entry name" value="SAM_1"/>
    <property type="match status" value="1"/>
</dbReference>
<dbReference type="RefSeq" id="XP_022253629.1">
    <property type="nucleotide sequence ID" value="XM_022397921.1"/>
</dbReference>
<keyword evidence="3 7" id="KW-0863">Zinc-finger</keyword>
<feature type="compositionally biased region" description="Low complexity" evidence="8">
    <location>
        <begin position="608"/>
        <end position="623"/>
    </location>
</feature>
<dbReference type="SUPFAM" id="SSF47769">
    <property type="entry name" value="SAM/Pointed domain"/>
    <property type="match status" value="1"/>
</dbReference>
<keyword evidence="6" id="KW-0539">Nucleus</keyword>
<feature type="compositionally biased region" description="Polar residues" evidence="8">
    <location>
        <begin position="94"/>
        <end position="104"/>
    </location>
</feature>
<evidence type="ECO:0000256" key="2">
    <source>
        <dbReference type="ARBA" id="ARBA00022723"/>
    </source>
</evidence>
<protein>
    <submittedName>
        <fullName evidence="12">Polyhomeotic-like protein 3</fullName>
    </submittedName>
</protein>
<gene>
    <name evidence="12" type="primary">LOC106469407</name>
</gene>
<reference evidence="12" key="1">
    <citation type="submission" date="2025-08" db="UniProtKB">
        <authorList>
            <consortium name="RefSeq"/>
        </authorList>
    </citation>
    <scope>IDENTIFICATION</scope>
    <source>
        <tissue evidence="12">Muscle</tissue>
    </source>
</reference>
<organism evidence="11 12">
    <name type="scientific">Limulus polyphemus</name>
    <name type="common">Atlantic horseshoe crab</name>
    <dbReference type="NCBI Taxonomy" id="6850"/>
    <lineage>
        <taxon>Eukaryota</taxon>
        <taxon>Metazoa</taxon>
        <taxon>Ecdysozoa</taxon>
        <taxon>Arthropoda</taxon>
        <taxon>Chelicerata</taxon>
        <taxon>Merostomata</taxon>
        <taxon>Xiphosura</taxon>
        <taxon>Limulidae</taxon>
        <taxon>Limulus</taxon>
    </lineage>
</organism>
<keyword evidence="4" id="KW-0862">Zinc</keyword>
<evidence type="ECO:0000256" key="1">
    <source>
        <dbReference type="ARBA" id="ARBA00004123"/>
    </source>
</evidence>
<feature type="region of interest" description="Disordered" evidence="8">
    <location>
        <begin position="75"/>
        <end position="110"/>
    </location>
</feature>
<keyword evidence="5" id="KW-0238">DNA-binding</keyword>
<evidence type="ECO:0000256" key="8">
    <source>
        <dbReference type="SAM" id="MobiDB-lite"/>
    </source>
</evidence>
<dbReference type="InterPro" id="IPR038603">
    <property type="entry name" value="Znf_FCS_sf"/>
</dbReference>
<comment type="subcellular location">
    <subcellularLocation>
        <location evidence="1">Nucleus</location>
    </subcellularLocation>
</comment>
<dbReference type="PANTHER" id="PTHR12247:SF138">
    <property type="entry name" value="POLYHOMEOTIC DISTAL, ISOFORM A-RELATED"/>
    <property type="match status" value="1"/>
</dbReference>
<accession>A0ABM1TCM3</accession>
<dbReference type="SMART" id="SM00454">
    <property type="entry name" value="SAM"/>
    <property type="match status" value="1"/>
</dbReference>
<proteinExistence type="predicted"/>
<evidence type="ECO:0000313" key="11">
    <source>
        <dbReference type="Proteomes" id="UP000694941"/>
    </source>
</evidence>
<dbReference type="Gene3D" id="1.10.150.50">
    <property type="entry name" value="Transcription Factor, Ets-1"/>
    <property type="match status" value="1"/>
</dbReference>
<evidence type="ECO:0000256" key="5">
    <source>
        <dbReference type="ARBA" id="ARBA00023125"/>
    </source>
</evidence>
<dbReference type="CDD" id="cd09577">
    <property type="entry name" value="SAM_Ph1_2_3"/>
    <property type="match status" value="1"/>
</dbReference>
<feature type="compositionally biased region" description="Polar residues" evidence="8">
    <location>
        <begin position="426"/>
        <end position="456"/>
    </location>
</feature>
<dbReference type="InterPro" id="IPR013761">
    <property type="entry name" value="SAM/pointed_sf"/>
</dbReference>
<dbReference type="InterPro" id="IPR012313">
    <property type="entry name" value="Znf_FCS"/>
</dbReference>
<feature type="compositionally biased region" description="Acidic residues" evidence="8">
    <location>
        <begin position="597"/>
        <end position="607"/>
    </location>
</feature>
<feature type="compositionally biased region" description="Pro residues" evidence="8">
    <location>
        <begin position="82"/>
        <end position="92"/>
    </location>
</feature>
<dbReference type="PROSITE" id="PS50105">
    <property type="entry name" value="SAM_DOMAIN"/>
    <property type="match status" value="1"/>
</dbReference>
<dbReference type="InterPro" id="IPR001660">
    <property type="entry name" value="SAM"/>
</dbReference>
<dbReference type="InterPro" id="IPR050548">
    <property type="entry name" value="PcG_chromatin_remod_factors"/>
</dbReference>
<dbReference type="PANTHER" id="PTHR12247">
    <property type="entry name" value="POLYCOMB GROUP PROTEIN"/>
    <property type="match status" value="1"/>
</dbReference>
<dbReference type="Proteomes" id="UP000694941">
    <property type="component" value="Unplaced"/>
</dbReference>
<dbReference type="Pfam" id="PF21319">
    <property type="entry name" value="zf-FCS_1"/>
    <property type="match status" value="1"/>
</dbReference>
<evidence type="ECO:0000256" key="4">
    <source>
        <dbReference type="ARBA" id="ARBA00022833"/>
    </source>
</evidence>
<dbReference type="Gene3D" id="3.30.60.160">
    <property type="match status" value="1"/>
</dbReference>
<evidence type="ECO:0000259" key="10">
    <source>
        <dbReference type="PROSITE" id="PS51024"/>
    </source>
</evidence>
<evidence type="ECO:0000259" key="9">
    <source>
        <dbReference type="PROSITE" id="PS50105"/>
    </source>
</evidence>
<keyword evidence="2" id="KW-0479">Metal-binding</keyword>
<evidence type="ECO:0000256" key="6">
    <source>
        <dbReference type="ARBA" id="ARBA00023242"/>
    </source>
</evidence>
<keyword evidence="11" id="KW-1185">Reference proteome</keyword>
<feature type="region of interest" description="Disordered" evidence="8">
    <location>
        <begin position="584"/>
        <end position="628"/>
    </location>
</feature>
<feature type="domain" description="FCS-type" evidence="10">
    <location>
        <begin position="479"/>
        <end position="513"/>
    </location>
</feature>
<dbReference type="GeneID" id="106469407"/>
<feature type="domain" description="SAM" evidence="9">
    <location>
        <begin position="647"/>
        <end position="711"/>
    </location>
</feature>
<evidence type="ECO:0000256" key="3">
    <source>
        <dbReference type="ARBA" id="ARBA00022771"/>
    </source>
</evidence>
<name>A0ABM1TCM3_LIMPO</name>
<evidence type="ECO:0000313" key="12">
    <source>
        <dbReference type="RefSeq" id="XP_022253629.1"/>
    </source>
</evidence>
<dbReference type="PROSITE" id="PS51024">
    <property type="entry name" value="ZF_FCS"/>
    <property type="match status" value="1"/>
</dbReference>